<dbReference type="InterPro" id="IPR050557">
    <property type="entry name" value="RTX_toxin/Mannuronan_C5-epim"/>
</dbReference>
<comment type="cofactor">
    <cofactor evidence="1">
        <name>Ca(2+)</name>
        <dbReference type="ChEBI" id="CHEBI:29108"/>
    </cofactor>
</comment>
<evidence type="ECO:0000256" key="1">
    <source>
        <dbReference type="ARBA" id="ARBA00001913"/>
    </source>
</evidence>
<dbReference type="GO" id="GO:0005975">
    <property type="term" value="P:carbohydrate metabolic process"/>
    <property type="evidence" value="ECO:0007669"/>
    <property type="project" value="InterPro"/>
</dbReference>
<dbReference type="SUPFAM" id="SSF88713">
    <property type="entry name" value="Glycoside hydrolase/deacetylase"/>
    <property type="match status" value="1"/>
</dbReference>
<dbReference type="AlphaFoldDB" id="A0A558QW63"/>
<keyword evidence="7" id="KW-0964">Secreted</keyword>
<comment type="subcellular location">
    <subcellularLocation>
        <location evidence="3">Membrane</location>
    </subcellularLocation>
    <subcellularLocation>
        <location evidence="4">Secreted</location>
    </subcellularLocation>
</comment>
<evidence type="ECO:0000256" key="11">
    <source>
        <dbReference type="ARBA" id="ARBA00023136"/>
    </source>
</evidence>
<evidence type="ECO:0000256" key="9">
    <source>
        <dbReference type="ARBA" id="ARBA00022737"/>
    </source>
</evidence>
<dbReference type="InterPro" id="IPR011330">
    <property type="entry name" value="Glyco_hydro/deAcase_b/a-brl"/>
</dbReference>
<reference evidence="14 15" key="1">
    <citation type="submission" date="2019-07" db="EMBL/GenBank/DDBJ databases">
        <title>Sphingomonas solaris sp. nov., isolated from a solar panel from Boston, Massachusetts.</title>
        <authorList>
            <person name="Tanner K."/>
            <person name="Pascual J."/>
            <person name="Mancuso C."/>
            <person name="Pereto J."/>
            <person name="Khalil A."/>
            <person name="Vilanova C."/>
        </authorList>
    </citation>
    <scope>NUCLEOTIDE SEQUENCE [LARGE SCALE GENOMIC DNA]</scope>
    <source>
        <strain evidence="14 15">R4DWN</strain>
    </source>
</reference>
<keyword evidence="15" id="KW-1185">Reference proteome</keyword>
<dbReference type="PRINTS" id="PR01488">
    <property type="entry name" value="RTXTOXINA"/>
</dbReference>
<organism evidence="14 15">
    <name type="scientific">Alterirhizorhabdus solaris</name>
    <dbReference type="NCBI Taxonomy" id="2529389"/>
    <lineage>
        <taxon>Bacteria</taxon>
        <taxon>Pseudomonadati</taxon>
        <taxon>Pseudomonadota</taxon>
        <taxon>Alphaproteobacteria</taxon>
        <taxon>Sphingomonadales</taxon>
        <taxon>Rhizorhabdaceae</taxon>
        <taxon>Alterirhizorhabdus</taxon>
    </lineage>
</organism>
<keyword evidence="8" id="KW-0800">Toxin</keyword>
<dbReference type="GO" id="GO:0016020">
    <property type="term" value="C:membrane"/>
    <property type="evidence" value="ECO:0007669"/>
    <property type="project" value="UniProtKB-SubCell"/>
</dbReference>
<proteinExistence type="inferred from homology"/>
<gene>
    <name evidence="14" type="ORF">FOY91_16940</name>
</gene>
<dbReference type="PROSITE" id="PS50268">
    <property type="entry name" value="CADHERIN_2"/>
    <property type="match status" value="1"/>
</dbReference>
<dbReference type="Gene3D" id="2.150.10.10">
    <property type="entry name" value="Serralysin-like metalloprotease, C-terminal"/>
    <property type="match status" value="2"/>
</dbReference>
<dbReference type="PROSITE" id="PS00330">
    <property type="entry name" value="HEMOLYSIN_CALCIUM"/>
    <property type="match status" value="1"/>
</dbReference>
<dbReference type="GO" id="GO:0005509">
    <property type="term" value="F:calcium ion binding"/>
    <property type="evidence" value="ECO:0007669"/>
    <property type="project" value="InterPro"/>
</dbReference>
<dbReference type="Gene3D" id="3.40.50.880">
    <property type="match status" value="1"/>
</dbReference>
<dbReference type="EMBL" id="VNIM01000089">
    <property type="protein sequence ID" value="TVV71380.1"/>
    <property type="molecule type" value="Genomic_DNA"/>
</dbReference>
<evidence type="ECO:0000256" key="4">
    <source>
        <dbReference type="ARBA" id="ARBA00004613"/>
    </source>
</evidence>
<dbReference type="InterPro" id="IPR029062">
    <property type="entry name" value="Class_I_gatase-like"/>
</dbReference>
<dbReference type="Pfam" id="PF08548">
    <property type="entry name" value="Peptidase_M10_C"/>
    <property type="match status" value="1"/>
</dbReference>
<dbReference type="PANTHER" id="PTHR38340:SF1">
    <property type="entry name" value="S-LAYER PROTEIN"/>
    <property type="match status" value="1"/>
</dbReference>
<dbReference type="PANTHER" id="PTHR38340">
    <property type="entry name" value="S-LAYER PROTEIN"/>
    <property type="match status" value="1"/>
</dbReference>
<evidence type="ECO:0000256" key="5">
    <source>
        <dbReference type="ARBA" id="ARBA00010973"/>
    </source>
</evidence>
<feature type="domain" description="Cadherin" evidence="13">
    <location>
        <begin position="846"/>
        <end position="943"/>
    </location>
</feature>
<evidence type="ECO:0000256" key="2">
    <source>
        <dbReference type="ARBA" id="ARBA00003236"/>
    </source>
</evidence>
<dbReference type="GO" id="GO:0007156">
    <property type="term" value="P:homophilic cell adhesion via plasma membrane adhesion molecules"/>
    <property type="evidence" value="ECO:0007669"/>
    <property type="project" value="InterPro"/>
</dbReference>
<dbReference type="GO" id="GO:0005615">
    <property type="term" value="C:extracellular space"/>
    <property type="evidence" value="ECO:0007669"/>
    <property type="project" value="InterPro"/>
</dbReference>
<evidence type="ECO:0000313" key="15">
    <source>
        <dbReference type="Proteomes" id="UP000318681"/>
    </source>
</evidence>
<comment type="similarity">
    <text evidence="5">Belongs to the polysaccharide deacetylase family.</text>
</comment>
<comment type="function">
    <text evidence="2">Is involved in generating a small heat-stable compound (Nod), an acylated oligomer of N-acetylglucosamine, that stimulates mitosis in various plant protoplasts.</text>
</comment>
<dbReference type="Pfam" id="PF00353">
    <property type="entry name" value="HemolysinCabind"/>
    <property type="match status" value="2"/>
</dbReference>
<keyword evidence="10" id="KW-0843">Virulence</keyword>
<evidence type="ECO:0000256" key="6">
    <source>
        <dbReference type="ARBA" id="ARBA00020071"/>
    </source>
</evidence>
<evidence type="ECO:0000256" key="8">
    <source>
        <dbReference type="ARBA" id="ARBA00022656"/>
    </source>
</evidence>
<dbReference type="InterPro" id="IPR002126">
    <property type="entry name" value="Cadherin-like_dom"/>
</dbReference>
<evidence type="ECO:0000256" key="12">
    <source>
        <dbReference type="ARBA" id="ARBA00032976"/>
    </source>
</evidence>
<dbReference type="OrthoDB" id="9773411at2"/>
<dbReference type="InterPro" id="IPR013858">
    <property type="entry name" value="Peptidase_M10B_C"/>
</dbReference>
<dbReference type="InterPro" id="IPR001343">
    <property type="entry name" value="Hemolysn_Ca-bd"/>
</dbReference>
<dbReference type="Gene3D" id="3.20.20.370">
    <property type="entry name" value="Glycoside hydrolase/deacetylase"/>
    <property type="match status" value="1"/>
</dbReference>
<dbReference type="GO" id="GO:0016810">
    <property type="term" value="F:hydrolase activity, acting on carbon-nitrogen (but not peptide) bonds"/>
    <property type="evidence" value="ECO:0007669"/>
    <property type="project" value="InterPro"/>
</dbReference>
<dbReference type="Pfam" id="PF01522">
    <property type="entry name" value="Polysacc_deac_1"/>
    <property type="match status" value="1"/>
</dbReference>
<comment type="caution">
    <text evidence="14">The sequence shown here is derived from an EMBL/GenBank/DDBJ whole genome shotgun (WGS) entry which is preliminary data.</text>
</comment>
<dbReference type="CDD" id="cd11304">
    <property type="entry name" value="Cadherin_repeat"/>
    <property type="match status" value="1"/>
</dbReference>
<evidence type="ECO:0000256" key="10">
    <source>
        <dbReference type="ARBA" id="ARBA00023026"/>
    </source>
</evidence>
<dbReference type="Proteomes" id="UP000318681">
    <property type="component" value="Unassembled WGS sequence"/>
</dbReference>
<evidence type="ECO:0000256" key="3">
    <source>
        <dbReference type="ARBA" id="ARBA00004370"/>
    </source>
</evidence>
<dbReference type="InterPro" id="IPR002509">
    <property type="entry name" value="NODB_dom"/>
</dbReference>
<dbReference type="PRINTS" id="PR00313">
    <property type="entry name" value="CABNDNGRPT"/>
</dbReference>
<accession>A0A558QW63</accession>
<sequence length="1131" mass="118091">MAASVITLDGSLADWASTTRIDRGGNAGFAVYGQADATDFVFAIKAPTAIGANTTIWLNTDRSTVTGYQIFGFAGGAEYNVNFDAAGKAALYSGAAGQTLVQADLALAYSADGTTVELRVPKALIGKPQALDVLLDVNDRTFVPGSYSERGFTVFDVPAHAPDPATRIGIVWSETTANAYFDKTAYSQLFMNAQDQARQAGTPFDLLTEADLINLDKLSHYDTLVFPSFRNVEATQADAIANTLEQATKQNGIGLIAAGEFMTNDASGAALAGDSYARMKLLFDATRVTGGFPASVDVRATDTTKEVLTNFANGELVRHYDGVGWNAFTSVSGNGQTIATQTVAGQTHAAVLATQTGGRNVLFSTEGMMADSNLLQQAITHSVHPNGMSIGLQITRNAAIVASRTDMDQSQEISDVKPTDGTAGIYDKLLPILDEWKAKYNFVGSYYVNVGNNPAGGQETDWSVTAPALAKMLAAGNEIGTHSYTHPENTNLLTADQIAFEFGQSKAVIEQKMSAYLGRAFTIEGAAVPGAPEKIGVSAEILKHVDYLSGGYSGVGAGYPGAIGYLSPTLAGKTYIAPNTSFDFSLVEFQNKTPAEASAAWAKEWDALIAKAEAPVVVWPWHDYGPTLTSLTEGVASPYTKAMFDMWIARAAAAGAEFVTLDDLAKRSDSFAASDLTATIVGDTITATVTSAAAGTFALDVDGQGTRVIQSVASWYAYDDDSVFLPAKGGTFTITMGVKVDDVTHITALPMRGELLALTGNGANLSFSVIGEGQVTVDLRAQDTDFISYTGATVVKQAGEIVTLDVGALGRHDVSITYNANLAPVIDSNGGGAAASLRAAENVAAVTTVHAVDGNSAMGDMLTYSVTGGADAGFFAIDARTGALVFKAAPDFEVPLDSGANNVYDVIVGAADSRGTIDTQALAITIGDVAGITINGTSRAETLNGSGENDVIYGNNGKDVLNGLGGNDLLDGGNLNDTLNGGDGNDTLYGGDDDDILFGGNGNDILIGGVDKDVLTGGAGADMFRFLTDRDSSTLSSRRDIITDFQQGVDKIDLSAIDANVGLFSQAGDQAFTLLKAGQAFTGPAQLSYNYQVIAGVEYTVVTGNTDFLRTADFSIALTGHHMLNTGDFFL</sequence>
<dbReference type="SUPFAM" id="SSF51120">
    <property type="entry name" value="beta-Roll"/>
    <property type="match status" value="2"/>
</dbReference>
<dbReference type="InterPro" id="IPR003995">
    <property type="entry name" value="RTX_toxin_determinant-A"/>
</dbReference>
<evidence type="ECO:0000256" key="7">
    <source>
        <dbReference type="ARBA" id="ARBA00022525"/>
    </source>
</evidence>
<dbReference type="GO" id="GO:0090729">
    <property type="term" value="F:toxin activity"/>
    <property type="evidence" value="ECO:0007669"/>
    <property type="project" value="UniProtKB-KW"/>
</dbReference>
<keyword evidence="11" id="KW-0472">Membrane</keyword>
<keyword evidence="9" id="KW-0677">Repeat</keyword>
<dbReference type="InterPro" id="IPR011049">
    <property type="entry name" value="Serralysin-like_metalloprot_C"/>
</dbReference>
<evidence type="ECO:0000259" key="13">
    <source>
        <dbReference type="PROSITE" id="PS50268"/>
    </source>
</evidence>
<dbReference type="InterPro" id="IPR018511">
    <property type="entry name" value="Hemolysin-typ_Ca-bd_CS"/>
</dbReference>
<evidence type="ECO:0000313" key="14">
    <source>
        <dbReference type="EMBL" id="TVV71380.1"/>
    </source>
</evidence>
<protein>
    <recommendedName>
        <fullName evidence="6">Chitooligosaccharide deacetylase</fullName>
    </recommendedName>
    <alternativeName>
        <fullName evidence="12">Nodulation protein B</fullName>
    </alternativeName>
</protein>
<name>A0A558QW63_9SPHN</name>
<dbReference type="RefSeq" id="WP_145154498.1">
    <property type="nucleotide sequence ID" value="NZ_VNIM01000089.1"/>
</dbReference>